<keyword evidence="1" id="KW-0805">Transcription regulation</keyword>
<dbReference type="Pfam" id="PF12833">
    <property type="entry name" value="HTH_18"/>
    <property type="match status" value="1"/>
</dbReference>
<accession>A0ABR4Y6P3</accession>
<evidence type="ECO:0000313" key="6">
    <source>
        <dbReference type="Proteomes" id="UP000030520"/>
    </source>
</evidence>
<dbReference type="PANTHER" id="PTHR43436:SF2">
    <property type="entry name" value="ARAC_XYLS FAMILY TRANSCRIPTIONAL REGULATOR"/>
    <property type="match status" value="1"/>
</dbReference>
<dbReference type="InterPro" id="IPR009057">
    <property type="entry name" value="Homeodomain-like_sf"/>
</dbReference>
<protein>
    <submittedName>
        <fullName evidence="5">XRE family transcriptional regulator</fullName>
    </submittedName>
</protein>
<keyword evidence="2" id="KW-0238">DNA-binding</keyword>
<evidence type="ECO:0000256" key="3">
    <source>
        <dbReference type="ARBA" id="ARBA00023163"/>
    </source>
</evidence>
<dbReference type="SUPFAM" id="SSF46689">
    <property type="entry name" value="Homeodomain-like"/>
    <property type="match status" value="2"/>
</dbReference>
<evidence type="ECO:0000313" key="5">
    <source>
        <dbReference type="EMBL" id="KHA58662.1"/>
    </source>
</evidence>
<keyword evidence="6" id="KW-1185">Reference proteome</keyword>
<proteinExistence type="predicted"/>
<dbReference type="PROSITE" id="PS01124">
    <property type="entry name" value="HTH_ARAC_FAMILY_2"/>
    <property type="match status" value="1"/>
</dbReference>
<dbReference type="Gene3D" id="1.10.10.60">
    <property type="entry name" value="Homeodomain-like"/>
    <property type="match status" value="2"/>
</dbReference>
<dbReference type="InterPro" id="IPR018060">
    <property type="entry name" value="HTH_AraC"/>
</dbReference>
<dbReference type="Proteomes" id="UP000030520">
    <property type="component" value="Unassembled WGS sequence"/>
</dbReference>
<dbReference type="RefSeq" id="WP_038218055.1">
    <property type="nucleotide sequence ID" value="NZ_JRWM01000073.1"/>
</dbReference>
<sequence length="295" mass="33126">MKLATLMQTYVDLHDLNNLEGIHHTDIEGVWFYRSSKGNARQPFVYQSGVIVLGQGHKNIYIGNQPVAYGPEDYLVVGVPMPLECEALAKDGEPLLGLSIDIDLQMLHRQVARLEKLGFRPSQSQQTDNLGLKSVSMDKGMLDTCIRVMSALCDPYESKILGDCLKEELVYRALQSAEGHVLFNLAGYDGHYARVARALEKVHEEYAENLTVQSLAEVANMSTSAFHHAFREVTLETPIQYIKKVRLNKAKELIQLEGKKVNDAARLVGYNSSSQFSREYKRHFNQTPKGLKLAS</sequence>
<keyword evidence="3" id="KW-0804">Transcription</keyword>
<evidence type="ECO:0000256" key="2">
    <source>
        <dbReference type="ARBA" id="ARBA00023125"/>
    </source>
</evidence>
<dbReference type="PROSITE" id="PS00041">
    <property type="entry name" value="HTH_ARAC_FAMILY_1"/>
    <property type="match status" value="1"/>
</dbReference>
<dbReference type="PANTHER" id="PTHR43436">
    <property type="entry name" value="ARAC-FAMILY TRANSCRIPTIONAL REGULATOR"/>
    <property type="match status" value="1"/>
</dbReference>
<dbReference type="InterPro" id="IPR018062">
    <property type="entry name" value="HTH_AraC-typ_CS"/>
</dbReference>
<evidence type="ECO:0000256" key="1">
    <source>
        <dbReference type="ARBA" id="ARBA00023015"/>
    </source>
</evidence>
<dbReference type="EMBL" id="JRWM01000073">
    <property type="protein sequence ID" value="KHA58662.1"/>
    <property type="molecule type" value="Genomic_DNA"/>
</dbReference>
<reference evidence="5 6" key="1">
    <citation type="submission" date="2014-10" db="EMBL/GenBank/DDBJ databases">
        <title>Genome sequencing of Vibrio variabilis T01.</title>
        <authorList>
            <person name="Chan K.-G."/>
            <person name="Mohamad N.I."/>
        </authorList>
    </citation>
    <scope>NUCLEOTIDE SEQUENCE [LARGE SCALE GENOMIC DNA]</scope>
    <source>
        <strain evidence="5 6">T01</strain>
    </source>
</reference>
<dbReference type="InterPro" id="IPR009594">
    <property type="entry name" value="Tscrpt_reg_HTH_AraC_N"/>
</dbReference>
<name>A0ABR4Y6P3_9VIBR</name>
<evidence type="ECO:0000259" key="4">
    <source>
        <dbReference type="PROSITE" id="PS01124"/>
    </source>
</evidence>
<feature type="domain" description="HTH araC/xylS-type" evidence="4">
    <location>
        <begin position="196"/>
        <end position="294"/>
    </location>
</feature>
<comment type="caution">
    <text evidence="5">The sequence shown here is derived from an EMBL/GenBank/DDBJ whole genome shotgun (WGS) entry which is preliminary data.</text>
</comment>
<dbReference type="SMART" id="SM00342">
    <property type="entry name" value="HTH_ARAC"/>
    <property type="match status" value="1"/>
</dbReference>
<organism evidence="5 6">
    <name type="scientific">Vibrio variabilis</name>
    <dbReference type="NCBI Taxonomy" id="990271"/>
    <lineage>
        <taxon>Bacteria</taxon>
        <taxon>Pseudomonadati</taxon>
        <taxon>Pseudomonadota</taxon>
        <taxon>Gammaproteobacteria</taxon>
        <taxon>Vibrionales</taxon>
        <taxon>Vibrionaceae</taxon>
        <taxon>Vibrio</taxon>
    </lineage>
</organism>
<gene>
    <name evidence="5" type="ORF">NL53_20660</name>
</gene>
<dbReference type="Pfam" id="PF06719">
    <property type="entry name" value="AraC_N"/>
    <property type="match status" value="1"/>
</dbReference>